<dbReference type="RefSeq" id="WP_237378188.1">
    <property type="nucleotide sequence ID" value="NZ_CP071793.1"/>
</dbReference>
<dbReference type="KEGG" id="scor:J3U87_23370"/>
<dbReference type="Pfam" id="PF05048">
    <property type="entry name" value="NosD"/>
    <property type="match status" value="1"/>
</dbReference>
<dbReference type="InterPro" id="IPR006626">
    <property type="entry name" value="PbH1"/>
</dbReference>
<dbReference type="SMART" id="SM00710">
    <property type="entry name" value="PbH1"/>
    <property type="match status" value="10"/>
</dbReference>
<dbReference type="InterPro" id="IPR007742">
    <property type="entry name" value="NosD_dom"/>
</dbReference>
<protein>
    <submittedName>
        <fullName evidence="4">Right-handed parallel beta-helix repeat-containing protein</fullName>
    </submittedName>
</protein>
<accession>A0A8A4TI72</accession>
<dbReference type="InterPro" id="IPR011050">
    <property type="entry name" value="Pectin_lyase_fold/virulence"/>
</dbReference>
<feature type="chain" id="PRO_5035276689" evidence="1">
    <location>
        <begin position="20"/>
        <end position="515"/>
    </location>
</feature>
<keyword evidence="1" id="KW-0732">Signal</keyword>
<evidence type="ECO:0000313" key="5">
    <source>
        <dbReference type="Proteomes" id="UP000663929"/>
    </source>
</evidence>
<proteinExistence type="predicted"/>
<dbReference type="EMBL" id="CP071793">
    <property type="protein sequence ID" value="QTD48531.1"/>
    <property type="molecule type" value="Genomic_DNA"/>
</dbReference>
<dbReference type="AlphaFoldDB" id="A0A8A4TI72"/>
<feature type="signal peptide" evidence="1">
    <location>
        <begin position="1"/>
        <end position="19"/>
    </location>
</feature>
<evidence type="ECO:0000256" key="1">
    <source>
        <dbReference type="SAM" id="SignalP"/>
    </source>
</evidence>
<organism evidence="4 5">
    <name type="scientific">Sulfidibacter corallicola</name>
    <dbReference type="NCBI Taxonomy" id="2818388"/>
    <lineage>
        <taxon>Bacteria</taxon>
        <taxon>Pseudomonadati</taxon>
        <taxon>Acidobacteriota</taxon>
        <taxon>Holophagae</taxon>
        <taxon>Acanthopleuribacterales</taxon>
        <taxon>Acanthopleuribacteraceae</taxon>
        <taxon>Sulfidibacter</taxon>
    </lineage>
</organism>
<evidence type="ECO:0000259" key="3">
    <source>
        <dbReference type="Pfam" id="PF13229"/>
    </source>
</evidence>
<reference evidence="4" key="1">
    <citation type="submission" date="2021-03" db="EMBL/GenBank/DDBJ databases">
        <title>Acanthopleuribacteraceae sp. M133.</title>
        <authorList>
            <person name="Wang G."/>
        </authorList>
    </citation>
    <scope>NUCLEOTIDE SEQUENCE</scope>
    <source>
        <strain evidence="4">M133</strain>
    </source>
</reference>
<feature type="domain" description="Right handed beta helix" evidence="3">
    <location>
        <begin position="118"/>
        <end position="292"/>
    </location>
</feature>
<dbReference type="SUPFAM" id="SSF51126">
    <property type="entry name" value="Pectin lyase-like"/>
    <property type="match status" value="3"/>
</dbReference>
<dbReference type="Gene3D" id="2.160.20.10">
    <property type="entry name" value="Single-stranded right-handed beta-helix, Pectin lyase-like"/>
    <property type="match status" value="2"/>
</dbReference>
<dbReference type="InterPro" id="IPR012334">
    <property type="entry name" value="Pectin_lyas_fold"/>
</dbReference>
<feature type="domain" description="Periplasmic copper-binding protein NosD beta helix" evidence="2">
    <location>
        <begin position="306"/>
        <end position="491"/>
    </location>
</feature>
<gene>
    <name evidence="4" type="ORF">J3U87_23370</name>
</gene>
<evidence type="ECO:0000259" key="2">
    <source>
        <dbReference type="Pfam" id="PF05048"/>
    </source>
</evidence>
<name>A0A8A4TI72_SULCO</name>
<dbReference type="InterPro" id="IPR039448">
    <property type="entry name" value="Beta_helix"/>
</dbReference>
<dbReference type="Pfam" id="PF13229">
    <property type="entry name" value="Beta_helix"/>
    <property type="match status" value="1"/>
</dbReference>
<keyword evidence="5" id="KW-1185">Reference proteome</keyword>
<dbReference type="Proteomes" id="UP000663929">
    <property type="component" value="Chromosome"/>
</dbReference>
<evidence type="ECO:0000313" key="4">
    <source>
        <dbReference type="EMBL" id="QTD48531.1"/>
    </source>
</evidence>
<sequence>MKIHSILLAIVAMALVPVAAETHDKSVQGTYVYLHDYQHLVSNGDWSLALETAILDVQNLTEQFGQDYTLMVDASQTSTYNIDDLDMSGLRYVHIRGTGNPTFSAKTFKLNFEAGNSATRCNIYQMTFDGVRGLGTDGAYNNLVIRDLHQAQITGNTFINASQSGLVLWNLENAWANGNTFWNIGADHRTLAGNHIGSAIIFQNVHNGSASSNTITKVWQIGIFVSSQNGYSSYIDIQQNTLTDIADNGIRTQPDAPGSVSNIAIAYNHVSGVNIDCIRANGDAIQVRNNTLYGGGSSQGDGDGATTNGIKGATLTNSIIDGNTINGTSSGISLIAREGDITNTTVSNNTVNLGSPYQGAAIRIANSLSTNAVSNITVTGNTLRGYTYGGIVLEGEPGLRMVGIDLVNNGFWGSDPEALSIKCAYANGTDILNNQISSGNLAIYVAHSSFGNISNNRIGSTIPTSYAWPAGISMKPTTSGFSIANNDFCNLDQAWWVVDQGSMNMVGSAEEACHF</sequence>